<keyword evidence="4 5" id="KW-0175">Coiled coil</keyword>
<feature type="coiled-coil region" evidence="5">
    <location>
        <begin position="662"/>
        <end position="980"/>
    </location>
</feature>
<evidence type="ECO:0000256" key="1">
    <source>
        <dbReference type="ARBA" id="ARBA00004496"/>
    </source>
</evidence>
<protein>
    <submittedName>
        <fullName evidence="7">GRIP and coiled-coil domain-containing protein 2</fullName>
    </submittedName>
</protein>
<dbReference type="GO" id="GO:0005794">
    <property type="term" value="C:Golgi apparatus"/>
    <property type="evidence" value="ECO:0007669"/>
    <property type="project" value="TreeGrafter"/>
</dbReference>
<feature type="coiled-coil region" evidence="5">
    <location>
        <begin position="35"/>
        <end position="146"/>
    </location>
</feature>
<keyword evidence="3" id="KW-0597">Phosphoprotein</keyword>
<evidence type="ECO:0000313" key="7">
    <source>
        <dbReference type="EMBL" id="JAC99637.1"/>
    </source>
</evidence>
<dbReference type="PANTHER" id="PTHR18902">
    <property type="entry name" value="NUCLEAR MITOTIC APPARATUS PROTEIN 1-RELATED"/>
    <property type="match status" value="1"/>
</dbReference>
<evidence type="ECO:0000259" key="6">
    <source>
        <dbReference type="PROSITE" id="PS50913"/>
    </source>
</evidence>
<dbReference type="SMART" id="SM00755">
    <property type="entry name" value="Grip"/>
    <property type="match status" value="1"/>
</dbReference>
<evidence type="ECO:0000256" key="3">
    <source>
        <dbReference type="ARBA" id="ARBA00022553"/>
    </source>
</evidence>
<dbReference type="Gene3D" id="1.10.220.60">
    <property type="entry name" value="GRIP domain"/>
    <property type="match status" value="1"/>
</dbReference>
<name>A0A0A1WMI9_ZEUCU</name>
<feature type="coiled-coil region" evidence="5">
    <location>
        <begin position="171"/>
        <end position="208"/>
    </location>
</feature>
<reference evidence="7" key="1">
    <citation type="submission" date="2014-11" db="EMBL/GenBank/DDBJ databases">
        <authorList>
            <person name="Geib S."/>
        </authorList>
    </citation>
    <scope>NUCLEOTIDE SEQUENCE</scope>
</reference>
<sequence>MEEKVESSHGQSKNPIEALSKEELIHKYKGLLGIAKKAKQSKDEFAEENRKLKEVLMESETQKEADKNAILIMKETLEQFTEQKLKLTGELSDLQKKSKIDEEVVTKLRIENESLQRQLTRLNDDNESLLKDIDRMENQLNQVNILGMEQKKHLGLLELEVNKLREAESINTTLQSTVSITQEENKALKEQENTIKQALEELSCKYSRAKEINSEQRHKFNALKDRFVEVHRKLKNLKECKRVLLETQHEYSEAVSKWQVEIVDASKLIFAQINVLQKENEDLRQQIKSNSGVNFESTTKPSTVDTIEVESFQIKLAELEKLCERVRHDSLTKDKLLSNAQQKEEELQNVIISLNDKIKEQENDKQKEELETQVKCLNLELSDLKTQLNEFGPRLKAGEVNNMHSNHNELLVRLDTLETERNTLVQEINRIEELQMDKQLLQNEIDNLNKKLSETMHVHKELEQIQDVLKGLEQDKNSLLEQLQKRECEKQNSKESTKFTEQNYLELQNRYTQMEREHDDLLCEMRELNEALKARGDVISRQQEKQQELTNELKKTNAKLKQIDEKLLQKDAAIAEKEAQVREITREIDLTRQQTHELEVASSRSEEQLRVLNEELQSLRSNADAQSEVLSTSTISRAEELSRMREIDDSFEEKYNKMRGLAVKLKKRLQEQTGQLAEMEQQQSGFVAKKAELEELQKQLKDLQREHGEQQQTIESLKTENQKLKSSRKQANVLNLEIEAAEKSLMEATTKLAAKSGELETLNALLSNKEHTITQLRKEIAIVESAKNAETVHAKELKEQVDLLQEQLKDAVHAKQMASEAKKQMELSQESLRQELEQIKLEVSQCSAESSAALISAQNEKDKLEQRLHQTEANLRETQAKLQNVECSLNNLRTEHAEYKQKAQAVLRKQQNTDTTRERELSEELTHARAIEEQQRQTITTQTKKLVELEQQIADLHLDNENLQSRVQTLSVLEDELRQQNCQLVQEQRFQLQQHQETLRTHRLQLEAAHECHAQQIEEMKTKYQQQIDELRALQSQTVRQPPIVGAAAVSHVNAPLIHTSTYREASPNQLLMLAEREDAEGSEEANMATLSSKTQALRKISSSSRRSQHDFMPLDELLNTPMHAFQTDTVTTIGSNSFGRNDSNTFDLNTGNSSAESLHVELHATRELLTKQESRVRHLTALLAENEQDLAKLTQMNDMLKEELRRQERAVEREQHMHNAEYLKNVVLKFLTLSNGDERIRLVPVLHTILKLSREEKDILNCVAKGQKLPTETQGRGWGSFLPLFGGGGNNN</sequence>
<reference evidence="7" key="2">
    <citation type="journal article" date="2015" name="Gigascience">
        <title>Reconstructing a comprehensive transcriptome assembly of a white-pupal translocated strain of the pest fruit fly Bactrocera cucurbitae.</title>
        <authorList>
            <person name="Sim S.B."/>
            <person name="Calla B."/>
            <person name="Hall B."/>
            <person name="DeRego T."/>
            <person name="Geib S.M."/>
        </authorList>
    </citation>
    <scope>NUCLEOTIDE SEQUENCE</scope>
</reference>
<dbReference type="PROSITE" id="PS50913">
    <property type="entry name" value="GRIP"/>
    <property type="match status" value="1"/>
</dbReference>
<gene>
    <name evidence="7" type="primary">Gcc2_0</name>
    <name evidence="7" type="ORF">g.43006</name>
</gene>
<evidence type="ECO:0000256" key="5">
    <source>
        <dbReference type="SAM" id="Coils"/>
    </source>
</evidence>
<proteinExistence type="predicted"/>
<evidence type="ECO:0000256" key="2">
    <source>
        <dbReference type="ARBA" id="ARBA00022490"/>
    </source>
</evidence>
<feature type="domain" description="GRIP" evidence="6">
    <location>
        <begin position="1214"/>
        <end position="1264"/>
    </location>
</feature>
<feature type="coiled-coil region" evidence="5">
    <location>
        <begin position="1177"/>
        <end position="1222"/>
    </location>
</feature>
<evidence type="ECO:0000256" key="4">
    <source>
        <dbReference type="ARBA" id="ARBA00023054"/>
    </source>
</evidence>
<dbReference type="InterPro" id="IPR000237">
    <property type="entry name" value="GRIP_dom"/>
</dbReference>
<accession>A0A0A1WMI9</accession>
<comment type="subcellular location">
    <subcellularLocation>
        <location evidence="1">Cytoplasm</location>
    </subcellularLocation>
</comment>
<organism evidence="7">
    <name type="scientific">Zeugodacus cucurbitae</name>
    <name type="common">Melon fruit fly</name>
    <name type="synonym">Bactrocera cucurbitae</name>
    <dbReference type="NCBI Taxonomy" id="28588"/>
    <lineage>
        <taxon>Eukaryota</taxon>
        <taxon>Metazoa</taxon>
        <taxon>Ecdysozoa</taxon>
        <taxon>Arthropoda</taxon>
        <taxon>Hexapoda</taxon>
        <taxon>Insecta</taxon>
        <taxon>Pterygota</taxon>
        <taxon>Neoptera</taxon>
        <taxon>Endopterygota</taxon>
        <taxon>Diptera</taxon>
        <taxon>Brachycera</taxon>
        <taxon>Muscomorpha</taxon>
        <taxon>Tephritoidea</taxon>
        <taxon>Tephritidae</taxon>
        <taxon>Zeugodacus</taxon>
        <taxon>Zeugodacus</taxon>
    </lineage>
</organism>
<keyword evidence="2" id="KW-0963">Cytoplasm</keyword>
<dbReference type="InterPro" id="IPR051841">
    <property type="entry name" value="MT-Golgi_org_protein"/>
</dbReference>
<dbReference type="PANTHER" id="PTHR18902:SF25">
    <property type="entry name" value="GRIP AND COILED-COIL DOMAIN-CONTAINING PROTEIN 2"/>
    <property type="match status" value="1"/>
</dbReference>
<feature type="coiled-coil region" evidence="5">
    <location>
        <begin position="309"/>
        <end position="629"/>
    </location>
</feature>
<dbReference type="Pfam" id="PF01465">
    <property type="entry name" value="GRIP"/>
    <property type="match status" value="1"/>
</dbReference>
<dbReference type="EMBL" id="GBXI01014654">
    <property type="protein sequence ID" value="JAC99637.1"/>
    <property type="molecule type" value="Transcribed_RNA"/>
</dbReference>